<feature type="region of interest" description="Disordered" evidence="1">
    <location>
        <begin position="472"/>
        <end position="499"/>
    </location>
</feature>
<feature type="compositionally biased region" description="Polar residues" evidence="1">
    <location>
        <begin position="1"/>
        <end position="10"/>
    </location>
</feature>
<feature type="region of interest" description="Disordered" evidence="1">
    <location>
        <begin position="1"/>
        <end position="302"/>
    </location>
</feature>
<feature type="compositionally biased region" description="Polar residues" evidence="1">
    <location>
        <begin position="478"/>
        <end position="489"/>
    </location>
</feature>
<dbReference type="PANTHER" id="PTHR22426">
    <property type="entry name" value="ARGININE_SERINE-RICH COILED-COIL PROTEIN 2"/>
    <property type="match status" value="1"/>
</dbReference>
<organism evidence="2 3">
    <name type="scientific">Linum tenue</name>
    <dbReference type="NCBI Taxonomy" id="586396"/>
    <lineage>
        <taxon>Eukaryota</taxon>
        <taxon>Viridiplantae</taxon>
        <taxon>Streptophyta</taxon>
        <taxon>Embryophyta</taxon>
        <taxon>Tracheophyta</taxon>
        <taxon>Spermatophyta</taxon>
        <taxon>Magnoliopsida</taxon>
        <taxon>eudicotyledons</taxon>
        <taxon>Gunneridae</taxon>
        <taxon>Pentapetalae</taxon>
        <taxon>rosids</taxon>
        <taxon>fabids</taxon>
        <taxon>Malpighiales</taxon>
        <taxon>Linaceae</taxon>
        <taxon>Linum</taxon>
    </lineage>
</organism>
<evidence type="ECO:0000313" key="2">
    <source>
        <dbReference type="EMBL" id="CAI0374625.1"/>
    </source>
</evidence>
<evidence type="ECO:0000313" key="3">
    <source>
        <dbReference type="Proteomes" id="UP001154282"/>
    </source>
</evidence>
<dbReference type="EMBL" id="CAMGYJ010000002">
    <property type="protein sequence ID" value="CAI0374625.1"/>
    <property type="molecule type" value="Genomic_DNA"/>
</dbReference>
<feature type="compositionally biased region" description="Basic and acidic residues" evidence="1">
    <location>
        <begin position="34"/>
        <end position="51"/>
    </location>
</feature>
<proteinExistence type="predicted"/>
<evidence type="ECO:0000256" key="1">
    <source>
        <dbReference type="SAM" id="MobiDB-lite"/>
    </source>
</evidence>
<feature type="compositionally biased region" description="Basic and acidic residues" evidence="1">
    <location>
        <begin position="155"/>
        <end position="273"/>
    </location>
</feature>
<dbReference type="Proteomes" id="UP001154282">
    <property type="component" value="Unassembled WGS sequence"/>
</dbReference>
<feature type="compositionally biased region" description="Basic and acidic residues" evidence="1">
    <location>
        <begin position="127"/>
        <end position="148"/>
    </location>
</feature>
<feature type="compositionally biased region" description="Basic and acidic residues" evidence="1">
    <location>
        <begin position="61"/>
        <end position="94"/>
    </location>
</feature>
<sequence>MDPKLQSSPPDTEDAKVTFRKPSNDVASRKYRRRSPDVKASGDHESLRNDRSSSPIYIRGEPGKDSEHRESRKDEGRRYDRDQRVQSGDSDPHSSKNPNSYSRPDDYSRREKYLDEDRHNKASYLQRDSRGTSRSDRTKQENDNGRSRDSRRHSDKYSRDRDGQRSKDKESYPVSDRKQTISTSWDKDGDHHRRVRDNRDGERGYGRSSEYRSERTDYRDRSRVHVKESLFSRRDDDKYHTRDIERGDPEEYDDRREKKKHSDIDTNRDKDAYSRASGEQNEEKSVCKAESQQSKAKRTKLFSSEKAVHPNGDDLCIAGENQSSSPKQVPAAGNVAMGTISEATNDLNAAKVAAMKAAELVNKNLVGGSLMSTEQKKKLLWGNKKSTTTSVEVKAYQSYALIVYSAFCKSFPPFAYFLVFSSNPCYSHQPSGHRWDTSMFGDRERQEKFNKLMSLSQQWYLWPIVGCEGGREGGIPDQQEQQPRGSPSRKTGAAPDGVGEAVHSWTSSTRWTHGWIGTLMSRPVALPRTRAEALLLGMLALCSFSLYPCLRTRKNIERCSESIEMCNLTVPLFDDLSELYRPSILPSSIL</sequence>
<dbReference type="AlphaFoldDB" id="A0AAV0GNT8"/>
<accession>A0AAV0GNT8</accession>
<name>A0AAV0GNT8_9ROSI</name>
<reference evidence="2" key="1">
    <citation type="submission" date="2022-08" db="EMBL/GenBank/DDBJ databases">
        <authorList>
            <person name="Gutierrez-Valencia J."/>
        </authorList>
    </citation>
    <scope>NUCLEOTIDE SEQUENCE</scope>
</reference>
<protein>
    <recommendedName>
        <fullName evidence="4">Arginine/serine-rich coiled-coil protein 2</fullName>
    </recommendedName>
</protein>
<feature type="compositionally biased region" description="Basic and acidic residues" evidence="1">
    <location>
        <begin position="103"/>
        <end position="120"/>
    </location>
</feature>
<evidence type="ECO:0008006" key="4">
    <source>
        <dbReference type="Google" id="ProtNLM"/>
    </source>
</evidence>
<comment type="caution">
    <text evidence="2">The sequence shown here is derived from an EMBL/GenBank/DDBJ whole genome shotgun (WGS) entry which is preliminary data.</text>
</comment>
<gene>
    <name evidence="2" type="ORF">LITE_LOCUS286</name>
</gene>
<dbReference type="PANTHER" id="PTHR22426:SF2">
    <property type="entry name" value="ARGININE_SERINE-RICH COILED-COIL PROTEIN 2"/>
    <property type="match status" value="1"/>
</dbReference>
<keyword evidence="3" id="KW-1185">Reference proteome</keyword>